<reference evidence="2 3" key="1">
    <citation type="journal article" date="2019" name="Genome Biol. Evol.">
        <title>Day and night: Metabolic profiles and evolutionary relationships of six axenic non-marine cyanobacteria.</title>
        <authorList>
            <person name="Will S.E."/>
            <person name="Henke P."/>
            <person name="Boedeker C."/>
            <person name="Huang S."/>
            <person name="Brinkmann H."/>
            <person name="Rohde M."/>
            <person name="Jarek M."/>
            <person name="Friedl T."/>
            <person name="Seufert S."/>
            <person name="Schumacher M."/>
            <person name="Overmann J."/>
            <person name="Neumann-Schaal M."/>
            <person name="Petersen J."/>
        </authorList>
    </citation>
    <scope>NUCLEOTIDE SEQUENCE [LARGE SCALE GENOMIC DNA]</scope>
    <source>
        <strain evidence="2 3">SAG 39.79</strain>
    </source>
</reference>
<protein>
    <recommendedName>
        <fullName evidence="4">General stress protein 17M-like domain-containing protein</fullName>
    </recommendedName>
</protein>
<organism evidence="2 3">
    <name type="scientific">Chroococcidiopsis cubana SAG 39.79</name>
    <dbReference type="NCBI Taxonomy" id="388085"/>
    <lineage>
        <taxon>Bacteria</taxon>
        <taxon>Bacillati</taxon>
        <taxon>Cyanobacteriota</taxon>
        <taxon>Cyanophyceae</taxon>
        <taxon>Chroococcidiopsidales</taxon>
        <taxon>Chroococcidiopsidaceae</taxon>
        <taxon>Chroococcidiopsis</taxon>
    </lineage>
</organism>
<sequence>MPNQCVIAVYDRVSKAKEALHVLEQNGFPIDRLSLITQNREIEKELHRPTDDVGNAAKLGAVAGGSLGWVIGVLAGAAVVWIPGVGPGLAVGHLASTALLGGIEGVVAGATGGGVLVTLVDWGISRQHIRKYEKTLKDGNYLLMVDGSTKEVARAKNILKNAERRK</sequence>
<evidence type="ECO:0000313" key="2">
    <source>
        <dbReference type="EMBL" id="RUT14644.1"/>
    </source>
</evidence>
<dbReference type="PANTHER" id="PTHR36109">
    <property type="entry name" value="MEMBRANE PROTEIN-RELATED"/>
    <property type="match status" value="1"/>
</dbReference>
<dbReference type="EMBL" id="RSCK01000001">
    <property type="protein sequence ID" value="RUT14644.1"/>
    <property type="molecule type" value="Genomic_DNA"/>
</dbReference>
<dbReference type="Proteomes" id="UP000282574">
    <property type="component" value="Unassembled WGS sequence"/>
</dbReference>
<keyword evidence="3" id="KW-1185">Reference proteome</keyword>
<keyword evidence="1" id="KW-0472">Membrane</keyword>
<dbReference type="InterPro" id="IPR052948">
    <property type="entry name" value="Low_temp-induced_all0457"/>
</dbReference>
<feature type="transmembrane region" description="Helical" evidence="1">
    <location>
        <begin position="59"/>
        <end position="82"/>
    </location>
</feature>
<comment type="caution">
    <text evidence="2">The sequence shown here is derived from an EMBL/GenBank/DDBJ whole genome shotgun (WGS) entry which is preliminary data.</text>
</comment>
<feature type="transmembrane region" description="Helical" evidence="1">
    <location>
        <begin position="102"/>
        <end position="124"/>
    </location>
</feature>
<evidence type="ECO:0000256" key="1">
    <source>
        <dbReference type="SAM" id="Phobius"/>
    </source>
</evidence>
<evidence type="ECO:0008006" key="4">
    <source>
        <dbReference type="Google" id="ProtNLM"/>
    </source>
</evidence>
<keyword evidence="1" id="KW-0812">Transmembrane</keyword>
<accession>A0AB37UTA3</accession>
<evidence type="ECO:0000313" key="3">
    <source>
        <dbReference type="Proteomes" id="UP000282574"/>
    </source>
</evidence>
<name>A0AB37UTA3_9CYAN</name>
<dbReference type="PANTHER" id="PTHR36109:SF2">
    <property type="entry name" value="MEMBRANE PROTEIN"/>
    <property type="match status" value="1"/>
</dbReference>
<dbReference type="RefSeq" id="WP_106165871.1">
    <property type="nucleotide sequence ID" value="NZ_JAVKZF010000005.1"/>
</dbReference>
<dbReference type="AlphaFoldDB" id="A0AB37UTA3"/>
<gene>
    <name evidence="2" type="ORF">DSM107010_01900</name>
</gene>
<keyword evidence="1" id="KW-1133">Transmembrane helix</keyword>
<proteinExistence type="predicted"/>